<reference evidence="15" key="1">
    <citation type="submission" date="2014-11" db="EMBL/GenBank/DDBJ databases">
        <authorList>
            <person name="Otto D Thomas"/>
            <person name="Naeem Raeece"/>
        </authorList>
    </citation>
    <scope>NUCLEOTIDE SEQUENCE</scope>
</reference>
<feature type="compositionally biased region" description="Polar residues" evidence="11">
    <location>
        <begin position="1003"/>
        <end position="1015"/>
    </location>
</feature>
<dbReference type="VEuPathDB" id="CryptoDB:Cvel_17209"/>
<feature type="compositionally biased region" description="Low complexity" evidence="11">
    <location>
        <begin position="391"/>
        <end position="403"/>
    </location>
</feature>
<feature type="domain" description="KA1" evidence="14">
    <location>
        <begin position="1354"/>
        <end position="1403"/>
    </location>
</feature>
<dbReference type="FunFam" id="1.10.510.10:FF:000271">
    <property type="entry name" value="Non-specific serine/threonine protein kinase"/>
    <property type="match status" value="1"/>
</dbReference>
<evidence type="ECO:0000259" key="13">
    <source>
        <dbReference type="PROSITE" id="PS50030"/>
    </source>
</evidence>
<feature type="compositionally biased region" description="Low complexity" evidence="11">
    <location>
        <begin position="599"/>
        <end position="622"/>
    </location>
</feature>
<feature type="compositionally biased region" description="Polar residues" evidence="11">
    <location>
        <begin position="574"/>
        <end position="584"/>
    </location>
</feature>
<dbReference type="EC" id="2.7.11.1" evidence="2"/>
<evidence type="ECO:0000256" key="11">
    <source>
        <dbReference type="SAM" id="MobiDB-lite"/>
    </source>
</evidence>
<feature type="region of interest" description="Disordered" evidence="11">
    <location>
        <begin position="1118"/>
        <end position="1276"/>
    </location>
</feature>
<keyword evidence="7 10" id="KW-0067">ATP-binding</keyword>
<dbReference type="PROSITE" id="PS00108">
    <property type="entry name" value="PROTEIN_KINASE_ST"/>
    <property type="match status" value="1"/>
</dbReference>
<dbReference type="InterPro" id="IPR015940">
    <property type="entry name" value="UBA"/>
</dbReference>
<name>A0A0G4FJM3_9ALVE</name>
<feature type="compositionally biased region" description="Low complexity" evidence="11">
    <location>
        <begin position="633"/>
        <end position="645"/>
    </location>
</feature>
<evidence type="ECO:0000256" key="6">
    <source>
        <dbReference type="ARBA" id="ARBA00022777"/>
    </source>
</evidence>
<dbReference type="PROSITE" id="PS50032">
    <property type="entry name" value="KA1"/>
    <property type="match status" value="1"/>
</dbReference>
<evidence type="ECO:0000256" key="4">
    <source>
        <dbReference type="ARBA" id="ARBA00022679"/>
    </source>
</evidence>
<dbReference type="SUPFAM" id="SSF103243">
    <property type="entry name" value="KA1-like"/>
    <property type="match status" value="1"/>
</dbReference>
<dbReference type="InterPro" id="IPR000719">
    <property type="entry name" value="Prot_kinase_dom"/>
</dbReference>
<dbReference type="Gene3D" id="1.10.510.10">
    <property type="entry name" value="Transferase(Phosphotransferase) domain 1"/>
    <property type="match status" value="1"/>
</dbReference>
<feature type="compositionally biased region" description="Low complexity" evidence="11">
    <location>
        <begin position="726"/>
        <end position="750"/>
    </location>
</feature>
<dbReference type="PROSITE" id="PS00107">
    <property type="entry name" value="PROTEIN_KINASE_ATP"/>
    <property type="match status" value="1"/>
</dbReference>
<feature type="compositionally biased region" description="Low complexity" evidence="11">
    <location>
        <begin position="454"/>
        <end position="476"/>
    </location>
</feature>
<keyword evidence="5 10" id="KW-0547">Nucleotide-binding</keyword>
<dbReference type="Pfam" id="PF02149">
    <property type="entry name" value="KA1"/>
    <property type="match status" value="1"/>
</dbReference>
<evidence type="ECO:0000256" key="2">
    <source>
        <dbReference type="ARBA" id="ARBA00012513"/>
    </source>
</evidence>
<dbReference type="GO" id="GO:0035556">
    <property type="term" value="P:intracellular signal transduction"/>
    <property type="evidence" value="ECO:0007669"/>
    <property type="project" value="TreeGrafter"/>
</dbReference>
<keyword evidence="3" id="KW-0723">Serine/threonine-protein kinase</keyword>
<dbReference type="PROSITE" id="PS50011">
    <property type="entry name" value="PROTEIN_KINASE_DOM"/>
    <property type="match status" value="1"/>
</dbReference>
<feature type="compositionally biased region" description="Pro residues" evidence="11">
    <location>
        <begin position="553"/>
        <end position="570"/>
    </location>
</feature>
<feature type="compositionally biased region" description="Low complexity" evidence="11">
    <location>
        <begin position="1261"/>
        <end position="1276"/>
    </location>
</feature>
<evidence type="ECO:0000256" key="1">
    <source>
        <dbReference type="ARBA" id="ARBA00006234"/>
    </source>
</evidence>
<sequence length="1403" mass="148554">MLTSNNAANPTAAKKGAKARSVGHYILGKTIGEGTFGKVKLGTHILTGGKVAIKILEKERIVDVADVERVAREIHILKMIRHPHIIQLYEIIETPRQLYLIMEYAPGGELFDYIVQCQRVPEVEACKFFHQIIAGVEKIHQQRVVHRDLKPENLLLDDHKNIKIVDFGLSNTYEPDQLLKTACGSPCYAAPEMIAGKKYVPSCCDIWSCGVILFALVCGYLPFEDANTSQLYKKILAGDYEAPKFISHSVRSLISGMLNTDPTKRFRIVEVRNHAWFNQPEVMAAERPLRRRADDFASCDVYSCDHCITWKEKLASENEPDTFVVEQLEKYGFPRDYVVRCLKLNKHNHITTTYYLLLEKRLRLMPRVGAHPQRTSLAQASRAEGSRTHRVGGPPSVVSSSGTTRGGRETTRVEEERAKELAKELERKKEAQKKQQAASNGDSAGGVRPHAEVPPLALQLAQQQQQQGQPGQPQQAHTPRQGDQTNPAAAFSLSFSSTLDSARAVAHPASRGQTGGSATPRVEYPLPSGYPHPVPLPHPTGQPPNGHHLLFAPHPPHGQYPVPLPHPPRPATTLGHSPLSTGSQRVAAAETGGATPGKQPSSSTPTPQPAHHTQHATPPASARGYPPSSQPRFAYSPSPAFYPPSLGAPPRGSQTARNHQHPGEENGTAQSQSPAPLQTNGANPLPAAFPMRHSIDHAGGSHHAGIGMPPFTNAIHAHALYPHLTQHQNNQQQPQGAASGQEQQQPAGPGKSSAPGDALCSLDLSAAIAAGISNLNVTGGGMSLPPTARGPRRPGDLSPRSTIAGAPASGTSNAHAPRSPAASSNDPQVASHSVAARGPATARPVARGASPPVRGAASATQKGGQGKGRAGTPQEKEAVDRNARTPPNAADERVKETRTPVPETAASKQPTPQPTSAHVGAAGSTGAGRPVSRGSEVSARSARERERARPATAAGMTGDGSATHRRRHGAGSPYAVQTPGSSAAGVPRGSATNRDNREARKVSGSTTSRPLSSASPICDRVQSVVERLYGRPQTSQGTHGRSYTRYSNSQAQGAQTQRTPRPASRNGSGVKASGDVAEGAQQTRRVATPPNAASGAANGPPTHVRRRVYTQTACLDGAVQGGSRSRDAMDVSGSSSVGGQYGNPLSSLRMRGAAESRGETAADGRPIPSPLALSFNTQNPQDPKGATTNPHYMPGRSVLSRGSAGGGNDGGLGESNAVSGASGSATARNAAPGGKVSRPIPVTSRLVGALTHREGAESRQSSAAGGAAVRTGGAARVSVDRDRESLLAWMEEGALTHRARVATRNLVTNAAGKHRGAFNAVATTEKKGPLVMGEMQRALVHNRVAFRQTGSLKLVCQRGPLKFEMVCAALDQHQTNVVKFKRLEGDHEKYKDICSKVLGVMRI</sequence>
<dbReference type="GO" id="GO:0106310">
    <property type="term" value="F:protein serine kinase activity"/>
    <property type="evidence" value="ECO:0007669"/>
    <property type="project" value="RHEA"/>
</dbReference>
<feature type="compositionally biased region" description="Gly residues" evidence="11">
    <location>
        <begin position="1203"/>
        <end position="1213"/>
    </location>
</feature>
<dbReference type="CDD" id="cd14335">
    <property type="entry name" value="UBA_SnRK1_plant"/>
    <property type="match status" value="1"/>
</dbReference>
<feature type="region of interest" description="Disordered" evidence="11">
    <location>
        <begin position="776"/>
        <end position="1103"/>
    </location>
</feature>
<feature type="compositionally biased region" description="Polar residues" evidence="11">
    <location>
        <begin position="1216"/>
        <end position="1227"/>
    </location>
</feature>
<dbReference type="InterPro" id="IPR011009">
    <property type="entry name" value="Kinase-like_dom_sf"/>
</dbReference>
<evidence type="ECO:0000259" key="14">
    <source>
        <dbReference type="PROSITE" id="PS50032"/>
    </source>
</evidence>
<gene>
    <name evidence="15" type="ORF">Cvel_17209</name>
</gene>
<dbReference type="SUPFAM" id="SSF56112">
    <property type="entry name" value="Protein kinase-like (PK-like)"/>
    <property type="match status" value="1"/>
</dbReference>
<dbReference type="GO" id="GO:0005737">
    <property type="term" value="C:cytoplasm"/>
    <property type="evidence" value="ECO:0007669"/>
    <property type="project" value="TreeGrafter"/>
</dbReference>
<dbReference type="PROSITE" id="PS50030">
    <property type="entry name" value="UBA"/>
    <property type="match status" value="1"/>
</dbReference>
<evidence type="ECO:0000256" key="9">
    <source>
        <dbReference type="ARBA" id="ARBA00048679"/>
    </source>
</evidence>
<protein>
    <recommendedName>
        <fullName evidence="2">non-specific serine/threonine protein kinase</fullName>
        <ecNumber evidence="2">2.7.11.1</ecNumber>
    </recommendedName>
</protein>
<dbReference type="InterPro" id="IPR008271">
    <property type="entry name" value="Ser/Thr_kinase_AS"/>
</dbReference>
<dbReference type="InterPro" id="IPR001772">
    <property type="entry name" value="KA1_dom"/>
</dbReference>
<dbReference type="Gene3D" id="3.30.310.80">
    <property type="entry name" value="Kinase associated domain 1, KA1"/>
    <property type="match status" value="1"/>
</dbReference>
<keyword evidence="4" id="KW-0808">Transferase</keyword>
<evidence type="ECO:0000256" key="7">
    <source>
        <dbReference type="ARBA" id="ARBA00022840"/>
    </source>
</evidence>
<dbReference type="FunFam" id="3.30.200.20:FF:000003">
    <property type="entry name" value="Non-specific serine/threonine protein kinase"/>
    <property type="match status" value="1"/>
</dbReference>
<dbReference type="CDD" id="cd14003">
    <property type="entry name" value="STKc_AMPK-like"/>
    <property type="match status" value="1"/>
</dbReference>
<feature type="region of interest" description="Disordered" evidence="11">
    <location>
        <begin position="371"/>
        <end position="487"/>
    </location>
</feature>
<feature type="compositionally biased region" description="Basic and acidic residues" evidence="11">
    <location>
        <begin position="1152"/>
        <end position="1162"/>
    </location>
</feature>
<dbReference type="InterPro" id="IPR028375">
    <property type="entry name" value="KA1/Ssp2_C"/>
</dbReference>
<feature type="binding site" evidence="10">
    <location>
        <position position="54"/>
    </location>
    <ligand>
        <name>ATP</name>
        <dbReference type="ChEBI" id="CHEBI:30616"/>
    </ligand>
</feature>
<dbReference type="EMBL" id="CDMZ01000398">
    <property type="protein sequence ID" value="CEM13425.1"/>
    <property type="molecule type" value="Genomic_DNA"/>
</dbReference>
<evidence type="ECO:0000256" key="10">
    <source>
        <dbReference type="PROSITE-ProRule" id="PRU10141"/>
    </source>
</evidence>
<comment type="similarity">
    <text evidence="1">Belongs to the protein kinase superfamily. CAMK Ser/Thr protein kinase family. SNF1 subfamily.</text>
</comment>
<evidence type="ECO:0000256" key="5">
    <source>
        <dbReference type="ARBA" id="ARBA00022741"/>
    </source>
</evidence>
<feature type="compositionally biased region" description="Pro residues" evidence="11">
    <location>
        <begin position="528"/>
        <end position="542"/>
    </location>
</feature>
<dbReference type="GO" id="GO:0004674">
    <property type="term" value="F:protein serine/threonine kinase activity"/>
    <property type="evidence" value="ECO:0007669"/>
    <property type="project" value="UniProtKB-KW"/>
</dbReference>
<dbReference type="PANTHER" id="PTHR24346:SF82">
    <property type="entry name" value="KP78A-RELATED"/>
    <property type="match status" value="1"/>
</dbReference>
<dbReference type="GO" id="GO:0005524">
    <property type="term" value="F:ATP binding"/>
    <property type="evidence" value="ECO:0007669"/>
    <property type="project" value="UniProtKB-UniRule"/>
</dbReference>
<comment type="catalytic activity">
    <reaction evidence="9">
        <text>L-seryl-[protein] + ATP = O-phospho-L-seryl-[protein] + ADP + H(+)</text>
        <dbReference type="Rhea" id="RHEA:17989"/>
        <dbReference type="Rhea" id="RHEA-COMP:9863"/>
        <dbReference type="Rhea" id="RHEA-COMP:11604"/>
        <dbReference type="ChEBI" id="CHEBI:15378"/>
        <dbReference type="ChEBI" id="CHEBI:29999"/>
        <dbReference type="ChEBI" id="CHEBI:30616"/>
        <dbReference type="ChEBI" id="CHEBI:83421"/>
        <dbReference type="ChEBI" id="CHEBI:456216"/>
        <dbReference type="EC" id="2.7.11.1"/>
    </reaction>
</comment>
<feature type="region of interest" description="Disordered" evidence="11">
    <location>
        <begin position="726"/>
        <end position="758"/>
    </location>
</feature>
<dbReference type="SMART" id="SM00220">
    <property type="entry name" value="S_TKc"/>
    <property type="match status" value="1"/>
</dbReference>
<dbReference type="Pfam" id="PF00069">
    <property type="entry name" value="Pkinase"/>
    <property type="match status" value="1"/>
</dbReference>
<evidence type="ECO:0000313" key="15">
    <source>
        <dbReference type="EMBL" id="CEM13425.1"/>
    </source>
</evidence>
<feature type="compositionally biased region" description="Basic and acidic residues" evidence="11">
    <location>
        <begin position="406"/>
        <end position="433"/>
    </location>
</feature>
<feature type="domain" description="UBA" evidence="13">
    <location>
        <begin position="316"/>
        <end position="359"/>
    </location>
</feature>
<feature type="compositionally biased region" description="Polar residues" evidence="11">
    <location>
        <begin position="906"/>
        <end position="916"/>
    </location>
</feature>
<feature type="region of interest" description="Disordered" evidence="11">
    <location>
        <begin position="504"/>
        <end position="710"/>
    </location>
</feature>
<feature type="compositionally biased region" description="Polar residues" evidence="11">
    <location>
        <begin position="667"/>
        <end position="682"/>
    </location>
</feature>
<dbReference type="PANTHER" id="PTHR24346">
    <property type="entry name" value="MAP/MICROTUBULE AFFINITY-REGULATING KINASE"/>
    <property type="match status" value="1"/>
</dbReference>
<feature type="domain" description="Protein kinase" evidence="12">
    <location>
        <begin position="25"/>
        <end position="277"/>
    </location>
</feature>
<keyword evidence="6" id="KW-0418">Kinase</keyword>
<feature type="compositionally biased region" description="Polar residues" evidence="11">
    <location>
        <begin position="1032"/>
        <end position="1059"/>
    </location>
</feature>
<dbReference type="InterPro" id="IPR017441">
    <property type="entry name" value="Protein_kinase_ATP_BS"/>
</dbReference>
<organism evidence="15">
    <name type="scientific">Chromera velia CCMP2878</name>
    <dbReference type="NCBI Taxonomy" id="1169474"/>
    <lineage>
        <taxon>Eukaryota</taxon>
        <taxon>Sar</taxon>
        <taxon>Alveolata</taxon>
        <taxon>Colpodellida</taxon>
        <taxon>Chromeraceae</taxon>
        <taxon>Chromera</taxon>
    </lineage>
</organism>
<feature type="compositionally biased region" description="Polar residues" evidence="11">
    <location>
        <begin position="477"/>
        <end position="487"/>
    </location>
</feature>
<feature type="compositionally biased region" description="Polar residues" evidence="11">
    <location>
        <begin position="1174"/>
        <end position="1190"/>
    </location>
</feature>
<proteinExistence type="inferred from homology"/>
<evidence type="ECO:0000256" key="8">
    <source>
        <dbReference type="ARBA" id="ARBA00047899"/>
    </source>
</evidence>
<feature type="compositionally biased region" description="Basic and acidic residues" evidence="11">
    <location>
        <begin position="874"/>
        <end position="883"/>
    </location>
</feature>
<evidence type="ECO:0000256" key="3">
    <source>
        <dbReference type="ARBA" id="ARBA00022527"/>
    </source>
</evidence>
<accession>A0A0G4FJM3</accession>
<evidence type="ECO:0000259" key="12">
    <source>
        <dbReference type="PROSITE" id="PS50011"/>
    </source>
</evidence>
<feature type="compositionally biased region" description="Polar residues" evidence="11">
    <location>
        <begin position="821"/>
        <end position="831"/>
    </location>
</feature>
<feature type="compositionally biased region" description="Low complexity" evidence="11">
    <location>
        <begin position="1087"/>
        <end position="1102"/>
    </location>
</feature>
<comment type="catalytic activity">
    <reaction evidence="8">
        <text>L-threonyl-[protein] + ATP = O-phospho-L-threonyl-[protein] + ADP + H(+)</text>
        <dbReference type="Rhea" id="RHEA:46608"/>
        <dbReference type="Rhea" id="RHEA-COMP:11060"/>
        <dbReference type="Rhea" id="RHEA-COMP:11605"/>
        <dbReference type="ChEBI" id="CHEBI:15378"/>
        <dbReference type="ChEBI" id="CHEBI:30013"/>
        <dbReference type="ChEBI" id="CHEBI:30616"/>
        <dbReference type="ChEBI" id="CHEBI:61977"/>
        <dbReference type="ChEBI" id="CHEBI:456216"/>
        <dbReference type="EC" id="2.7.11.1"/>
    </reaction>
</comment>